<dbReference type="Pfam" id="PF00296">
    <property type="entry name" value="Bac_luciferase"/>
    <property type="match status" value="1"/>
</dbReference>
<protein>
    <recommendedName>
        <fullName evidence="1">Luciferase-like domain-containing protein</fullName>
    </recommendedName>
</protein>
<name>A0ABN3CM07_9ACTN</name>
<evidence type="ECO:0000313" key="2">
    <source>
        <dbReference type="EMBL" id="GAA2210318.1"/>
    </source>
</evidence>
<keyword evidence="3" id="KW-1185">Reference proteome</keyword>
<proteinExistence type="predicted"/>
<gene>
    <name evidence="2" type="ORF">GCM10009850_057770</name>
</gene>
<sequence>MQLAPAVAMPPVWVGNASAAAIRRAARLGNGWFPSLISPEEVARGRDRLAELASEHRRPTPVIAIGGTAHVGGGPAAQAEIASGISGAYGRPLEEVAGIPLTGQPEEVAERLAEYRAAGASHAVIGVSGGDWRAQVDLLAEVRALLLP</sequence>
<dbReference type="RefSeq" id="WP_344480981.1">
    <property type="nucleotide sequence ID" value="NZ_BAAAQX010000016.1"/>
</dbReference>
<evidence type="ECO:0000313" key="3">
    <source>
        <dbReference type="Proteomes" id="UP001499843"/>
    </source>
</evidence>
<dbReference type="Gene3D" id="3.20.20.30">
    <property type="entry name" value="Luciferase-like domain"/>
    <property type="match status" value="1"/>
</dbReference>
<dbReference type="SUPFAM" id="SSF51679">
    <property type="entry name" value="Bacterial luciferase-like"/>
    <property type="match status" value="1"/>
</dbReference>
<feature type="domain" description="Luciferase-like" evidence="1">
    <location>
        <begin position="10"/>
        <end position="73"/>
    </location>
</feature>
<dbReference type="EMBL" id="BAAAQX010000016">
    <property type="protein sequence ID" value="GAA2210318.1"/>
    <property type="molecule type" value="Genomic_DNA"/>
</dbReference>
<accession>A0ABN3CM07</accession>
<comment type="caution">
    <text evidence="2">The sequence shown here is derived from an EMBL/GenBank/DDBJ whole genome shotgun (WGS) entry which is preliminary data.</text>
</comment>
<dbReference type="Proteomes" id="UP001499843">
    <property type="component" value="Unassembled WGS sequence"/>
</dbReference>
<evidence type="ECO:0000259" key="1">
    <source>
        <dbReference type="Pfam" id="PF00296"/>
    </source>
</evidence>
<organism evidence="2 3">
    <name type="scientific">Nonomuraea monospora</name>
    <dbReference type="NCBI Taxonomy" id="568818"/>
    <lineage>
        <taxon>Bacteria</taxon>
        <taxon>Bacillati</taxon>
        <taxon>Actinomycetota</taxon>
        <taxon>Actinomycetes</taxon>
        <taxon>Streptosporangiales</taxon>
        <taxon>Streptosporangiaceae</taxon>
        <taxon>Nonomuraea</taxon>
    </lineage>
</organism>
<dbReference type="InterPro" id="IPR011251">
    <property type="entry name" value="Luciferase-like_dom"/>
</dbReference>
<dbReference type="InterPro" id="IPR036661">
    <property type="entry name" value="Luciferase-like_sf"/>
</dbReference>
<reference evidence="2 3" key="1">
    <citation type="journal article" date="2019" name="Int. J. Syst. Evol. Microbiol.">
        <title>The Global Catalogue of Microorganisms (GCM) 10K type strain sequencing project: providing services to taxonomists for standard genome sequencing and annotation.</title>
        <authorList>
            <consortium name="The Broad Institute Genomics Platform"/>
            <consortium name="The Broad Institute Genome Sequencing Center for Infectious Disease"/>
            <person name="Wu L."/>
            <person name="Ma J."/>
        </authorList>
    </citation>
    <scope>NUCLEOTIDE SEQUENCE [LARGE SCALE GENOMIC DNA]</scope>
    <source>
        <strain evidence="2 3">JCM 16114</strain>
    </source>
</reference>